<dbReference type="InterPro" id="IPR049458">
    <property type="entry name" value="EpsG-like"/>
</dbReference>
<dbReference type="EMBL" id="LT174579">
    <property type="protein sequence ID" value="CZQ24923.1"/>
    <property type="molecule type" value="Genomic_DNA"/>
</dbReference>
<reference evidence="2" key="1">
    <citation type="submission" date="2016-02" db="EMBL/GenBank/DDBJ databases">
        <authorList>
            <person name="Wen L."/>
            <person name="He K."/>
            <person name="Yang H."/>
        </authorList>
    </citation>
    <scope>NUCLEOTIDE SEQUENCE</scope>
    <source>
        <strain evidence="2">214</strain>
    </source>
</reference>
<protein>
    <submittedName>
        <fullName evidence="2">Putative glycosyl transferase</fullName>
    </submittedName>
</protein>
<feature type="transmembrane region" description="Helical" evidence="1">
    <location>
        <begin position="142"/>
        <end position="164"/>
    </location>
</feature>
<name>A0A193SEB9_KLEPN</name>
<organism evidence="2">
    <name type="scientific">Klebsiella pneumoniae</name>
    <dbReference type="NCBI Taxonomy" id="573"/>
    <lineage>
        <taxon>Bacteria</taxon>
        <taxon>Pseudomonadati</taxon>
        <taxon>Pseudomonadota</taxon>
        <taxon>Gammaproteobacteria</taxon>
        <taxon>Enterobacterales</taxon>
        <taxon>Enterobacteriaceae</taxon>
        <taxon>Klebsiella/Raoultella group</taxon>
        <taxon>Klebsiella</taxon>
        <taxon>Klebsiella pneumoniae complex</taxon>
    </lineage>
</organism>
<dbReference type="GO" id="GO:0016740">
    <property type="term" value="F:transferase activity"/>
    <property type="evidence" value="ECO:0007669"/>
    <property type="project" value="UniProtKB-KW"/>
</dbReference>
<keyword evidence="2" id="KW-0808">Transferase</keyword>
<keyword evidence="1" id="KW-0472">Membrane</keyword>
<dbReference type="Pfam" id="PF14897">
    <property type="entry name" value="EpsG"/>
    <property type="match status" value="1"/>
</dbReference>
<feature type="transmembrane region" description="Helical" evidence="1">
    <location>
        <begin position="70"/>
        <end position="88"/>
    </location>
</feature>
<dbReference type="RefSeq" id="WP_040150227.1">
    <property type="nucleotide sequence ID" value="NZ_CABHHU010000003.1"/>
</dbReference>
<feature type="transmembrane region" description="Helical" evidence="1">
    <location>
        <begin position="9"/>
        <end position="27"/>
    </location>
</feature>
<feature type="transmembrane region" description="Helical" evidence="1">
    <location>
        <begin position="100"/>
        <end position="122"/>
    </location>
</feature>
<proteinExistence type="predicted"/>
<keyword evidence="1" id="KW-0812">Transmembrane</keyword>
<evidence type="ECO:0000313" key="2">
    <source>
        <dbReference type="EMBL" id="CZQ24923.1"/>
    </source>
</evidence>
<feature type="transmembrane region" description="Helical" evidence="1">
    <location>
        <begin position="293"/>
        <end position="312"/>
    </location>
</feature>
<evidence type="ECO:0000256" key="1">
    <source>
        <dbReference type="SAM" id="Phobius"/>
    </source>
</evidence>
<keyword evidence="1" id="KW-1133">Transmembrane helix</keyword>
<feature type="transmembrane region" description="Helical" evidence="1">
    <location>
        <begin position="237"/>
        <end position="256"/>
    </location>
</feature>
<reference evidence="2" key="2">
    <citation type="submission" date="2016-06" db="EMBL/GenBank/DDBJ databases">
        <title>Towards a vaccine: An investigation of Klebsiella pneumoniae surface antigens.</title>
        <authorList>
            <person name="Follador R."/>
            <person name="Heinz E."/>
            <person name="Wyres K.L."/>
            <person name="Ellington M.J."/>
            <person name="Kowarik M."/>
            <person name="Holt K.E."/>
            <person name="Thomson N.R."/>
        </authorList>
    </citation>
    <scope>NUCLEOTIDE SEQUENCE</scope>
    <source>
        <strain evidence="2">214</strain>
    </source>
</reference>
<sequence length="321" mass="37770">MSKASLSKYFIFVLMFTIVLIYKIYTIEMVSDNLNYYNVYNNIQNDTMPFQYEFILSLLMYISSSLGMDFFQFTFFKVLTFLPIIIYVDRNLSKRNNILSYLFLFSFISPPMIGTLIFLARQSLSLEFFLLLSLIHGFRKKIPLLVIMFFTHMGSIIWVPIFLWHKRIVAILNSKLFWVVSILILLISIFTGMDLTKTLIQYLSTLNNLPSFLMANLARKRDFYVIHEETDFDTLSVLNTTFAVIPALIYIIMVKIKNVEHYTVECLCALYGLSFFLFALFYNNQIFATRVGFVAYFFGVQYLFLFLLLAYLNKKRLLNSK</sequence>
<feature type="transmembrane region" description="Helical" evidence="1">
    <location>
        <begin position="262"/>
        <end position="281"/>
    </location>
</feature>
<dbReference type="AlphaFoldDB" id="A0A193SEB9"/>
<feature type="transmembrane region" description="Helical" evidence="1">
    <location>
        <begin position="176"/>
        <end position="193"/>
    </location>
</feature>
<accession>A0A193SEB9</accession>